<dbReference type="PROSITE" id="PS00031">
    <property type="entry name" value="NUCLEAR_REC_DBD_1"/>
    <property type="match status" value="1"/>
</dbReference>
<keyword evidence="16" id="KW-1185">Reference proteome</keyword>
<dbReference type="CDD" id="cd06964">
    <property type="entry name" value="NR_DBD_RAR"/>
    <property type="match status" value="1"/>
</dbReference>
<evidence type="ECO:0000256" key="8">
    <source>
        <dbReference type="ARBA" id="ARBA00023163"/>
    </source>
</evidence>
<dbReference type="Pfam" id="PF00104">
    <property type="entry name" value="Hormone_recep"/>
    <property type="match status" value="1"/>
</dbReference>
<evidence type="ECO:0000256" key="12">
    <source>
        <dbReference type="SAM" id="MobiDB-lite"/>
    </source>
</evidence>
<evidence type="ECO:0000256" key="6">
    <source>
        <dbReference type="ARBA" id="ARBA00023015"/>
    </source>
</evidence>
<dbReference type="InterPro" id="IPR013088">
    <property type="entry name" value="Znf_NHR/GATA"/>
</dbReference>
<dbReference type="Pfam" id="PF00105">
    <property type="entry name" value="zf-C4"/>
    <property type="match status" value="1"/>
</dbReference>
<dbReference type="InterPro" id="IPR035500">
    <property type="entry name" value="NHR-like_dom_sf"/>
</dbReference>
<dbReference type="GO" id="GO:0048384">
    <property type="term" value="P:retinoic acid receptor signaling pathway"/>
    <property type="evidence" value="ECO:0007669"/>
    <property type="project" value="InterPro"/>
</dbReference>
<accession>A0A8C1RYS6</accession>
<feature type="domain" description="NR LBD" evidence="14">
    <location>
        <begin position="177"/>
        <end position="421"/>
    </location>
</feature>
<evidence type="ECO:0000313" key="15">
    <source>
        <dbReference type="Ensembl" id="ENSCCRP00010122022.1"/>
    </source>
</evidence>
<protein>
    <submittedName>
        <fullName evidence="15">Retinoic acid receptor, gamma b</fullName>
    </submittedName>
</protein>
<evidence type="ECO:0000256" key="4">
    <source>
        <dbReference type="ARBA" id="ARBA00022771"/>
    </source>
</evidence>
<dbReference type="SUPFAM" id="SSF57716">
    <property type="entry name" value="Glucocorticoid receptor-like (DNA-binding domain)"/>
    <property type="match status" value="1"/>
</dbReference>
<evidence type="ECO:0000256" key="9">
    <source>
        <dbReference type="ARBA" id="ARBA00023170"/>
    </source>
</evidence>
<dbReference type="GO" id="GO:0005667">
    <property type="term" value="C:transcription regulator complex"/>
    <property type="evidence" value="ECO:0007669"/>
    <property type="project" value="TreeGrafter"/>
</dbReference>
<dbReference type="SUPFAM" id="SSF48508">
    <property type="entry name" value="Nuclear receptor ligand-binding domain"/>
    <property type="match status" value="1"/>
</dbReference>
<keyword evidence="4 11" id="KW-0863">Zinc-finger</keyword>
<dbReference type="PRINTS" id="PR00047">
    <property type="entry name" value="STROIDFINGER"/>
</dbReference>
<dbReference type="GO" id="GO:0000978">
    <property type="term" value="F:RNA polymerase II cis-regulatory region sequence-specific DNA binding"/>
    <property type="evidence" value="ECO:0007669"/>
    <property type="project" value="TreeGrafter"/>
</dbReference>
<comment type="subcellular location">
    <subcellularLocation>
        <location evidence="11">Nucleus</location>
    </subcellularLocation>
</comment>
<dbReference type="Gene3D" id="3.30.50.10">
    <property type="entry name" value="Erythroid Transcription Factor GATA-1, subunit A"/>
    <property type="match status" value="1"/>
</dbReference>
<evidence type="ECO:0000256" key="11">
    <source>
        <dbReference type="RuleBase" id="RU004334"/>
    </source>
</evidence>
<comment type="similarity">
    <text evidence="1">Belongs to the nuclear hormone receptor family. NR1 subfamily.</text>
</comment>
<keyword evidence="6 11" id="KW-0805">Transcription regulation</keyword>
<dbReference type="InterPro" id="IPR003078">
    <property type="entry name" value="Retinoic_acid_rcpt"/>
</dbReference>
<dbReference type="PRINTS" id="PR01292">
    <property type="entry name" value="RETNOICACIDR"/>
</dbReference>
<dbReference type="SMART" id="SM00430">
    <property type="entry name" value="HOLI"/>
    <property type="match status" value="1"/>
</dbReference>
<evidence type="ECO:0000313" key="16">
    <source>
        <dbReference type="Proteomes" id="UP000694427"/>
    </source>
</evidence>
<feature type="domain" description="Nuclear receptor" evidence="13">
    <location>
        <begin position="78"/>
        <end position="153"/>
    </location>
</feature>
<keyword evidence="7 11" id="KW-0238">DNA-binding</keyword>
<reference evidence="15" key="2">
    <citation type="submission" date="2025-09" db="UniProtKB">
        <authorList>
            <consortium name="Ensembl"/>
        </authorList>
    </citation>
    <scope>IDENTIFICATION</scope>
</reference>
<name>A0A8C1RYS6_CYPCA</name>
<reference evidence="15" key="1">
    <citation type="submission" date="2025-08" db="UniProtKB">
        <authorList>
            <consortium name="Ensembl"/>
        </authorList>
    </citation>
    <scope>IDENTIFICATION</scope>
</reference>
<dbReference type="FunFam" id="3.30.50.10:FF:000004">
    <property type="entry name" value="Retinoic acid receptor beta isoform"/>
    <property type="match status" value="1"/>
</dbReference>
<evidence type="ECO:0000256" key="7">
    <source>
        <dbReference type="ARBA" id="ARBA00023125"/>
    </source>
</evidence>
<evidence type="ECO:0000259" key="14">
    <source>
        <dbReference type="PROSITE" id="PS51843"/>
    </source>
</evidence>
<dbReference type="PANTHER" id="PTHR24085:SF7">
    <property type="entry name" value="RETINOIC ACID RECEPTOR GAMMA"/>
    <property type="match status" value="1"/>
</dbReference>
<dbReference type="GO" id="GO:0001889">
    <property type="term" value="P:liver development"/>
    <property type="evidence" value="ECO:0007669"/>
    <property type="project" value="UniProtKB-ARBA"/>
</dbReference>
<organism evidence="15 16">
    <name type="scientific">Cyprinus carpio</name>
    <name type="common">Common carp</name>
    <dbReference type="NCBI Taxonomy" id="7962"/>
    <lineage>
        <taxon>Eukaryota</taxon>
        <taxon>Metazoa</taxon>
        <taxon>Chordata</taxon>
        <taxon>Craniata</taxon>
        <taxon>Vertebrata</taxon>
        <taxon>Euteleostomi</taxon>
        <taxon>Actinopterygii</taxon>
        <taxon>Neopterygii</taxon>
        <taxon>Teleostei</taxon>
        <taxon>Ostariophysi</taxon>
        <taxon>Cypriniformes</taxon>
        <taxon>Cyprinidae</taxon>
        <taxon>Cyprininae</taxon>
        <taxon>Cyprinus</taxon>
    </lineage>
</organism>
<dbReference type="GO" id="GO:0008270">
    <property type="term" value="F:zinc ion binding"/>
    <property type="evidence" value="ECO:0007669"/>
    <property type="project" value="UniProtKB-KW"/>
</dbReference>
<comment type="subunit">
    <text evidence="2">Heterodimer; with an rxr molecule. Binds DNA preferentially as a rar/rxr heterodimer.</text>
</comment>
<feature type="compositionally biased region" description="Acidic residues" evidence="12">
    <location>
        <begin position="426"/>
        <end position="439"/>
    </location>
</feature>
<dbReference type="GO" id="GO:0004879">
    <property type="term" value="F:nuclear receptor activity"/>
    <property type="evidence" value="ECO:0007669"/>
    <property type="project" value="InterPro"/>
</dbReference>
<dbReference type="InterPro" id="IPR000536">
    <property type="entry name" value="Nucl_hrmn_rcpt_lig-bd"/>
</dbReference>
<keyword evidence="3 11" id="KW-0479">Metal-binding</keyword>
<dbReference type="Ensembl" id="ENSCCRT00010135494.1">
    <property type="protein sequence ID" value="ENSCCRP00010122022.1"/>
    <property type="gene ID" value="ENSCCRG00010053249.1"/>
</dbReference>
<evidence type="ECO:0000256" key="3">
    <source>
        <dbReference type="ARBA" id="ARBA00022723"/>
    </source>
</evidence>
<evidence type="ECO:0000256" key="1">
    <source>
        <dbReference type="ARBA" id="ARBA00008092"/>
    </source>
</evidence>
<dbReference type="SMART" id="SM00399">
    <property type="entry name" value="ZnF_C4"/>
    <property type="match status" value="1"/>
</dbReference>
<evidence type="ECO:0000256" key="2">
    <source>
        <dbReference type="ARBA" id="ARBA00011431"/>
    </source>
</evidence>
<feature type="region of interest" description="Disordered" evidence="12">
    <location>
        <begin position="393"/>
        <end position="473"/>
    </location>
</feature>
<dbReference type="PROSITE" id="PS51843">
    <property type="entry name" value="NR_LBD"/>
    <property type="match status" value="1"/>
</dbReference>
<dbReference type="InterPro" id="IPR001723">
    <property type="entry name" value="Nuclear_hrmn_rcpt"/>
</dbReference>
<dbReference type="InterPro" id="IPR047159">
    <property type="entry name" value="NR_DBD_RAR"/>
</dbReference>
<dbReference type="Proteomes" id="UP000694427">
    <property type="component" value="Unplaced"/>
</dbReference>
<dbReference type="PROSITE" id="PS51030">
    <property type="entry name" value="NUCLEAR_REC_DBD_2"/>
    <property type="match status" value="1"/>
</dbReference>
<dbReference type="GO" id="GO:0035259">
    <property type="term" value="F:nuclear glucocorticoid receptor binding"/>
    <property type="evidence" value="ECO:0007669"/>
    <property type="project" value="TreeGrafter"/>
</dbReference>
<feature type="region of interest" description="Disordered" evidence="12">
    <location>
        <begin position="53"/>
        <end position="73"/>
    </location>
</feature>
<keyword evidence="8 11" id="KW-0804">Transcription</keyword>
<dbReference type="InterPro" id="IPR001628">
    <property type="entry name" value="Znf_hrmn_rcpt"/>
</dbReference>
<dbReference type="GO" id="GO:0071376">
    <property type="term" value="P:cellular response to corticotropin-releasing hormone stimulus"/>
    <property type="evidence" value="ECO:0007669"/>
    <property type="project" value="TreeGrafter"/>
</dbReference>
<keyword evidence="5 11" id="KW-0862">Zinc</keyword>
<dbReference type="GO" id="GO:0005634">
    <property type="term" value="C:nucleus"/>
    <property type="evidence" value="ECO:0007669"/>
    <property type="project" value="UniProtKB-SubCell"/>
</dbReference>
<dbReference type="PANTHER" id="PTHR24085">
    <property type="entry name" value="NUCLEAR HORMONE RECEPTOR"/>
    <property type="match status" value="1"/>
</dbReference>
<sequence length="473" mass="52913">MATNRERPMSHMTGFYPFAFSSMRNHSPFDLLANGSLFGRFGADLPKEMAALSVETQSTSSEEMVPSSPSPPPPPRVYKPCFVCQDKSSGYHYGVSSCEGCKGFFRRSVQKNMVYTCHRDKNCQINKVTRNRCQYCRLQKCFEVGMSKEAVRNDRNKKKKDIKEEVVLPESYELSGELEELVNKVSKAHRETFPSLCQLGKYTTNSSADHRVQLDLGLWDKFSELSTKCIIKIVEFAKRLPGFTSLTIADQITLLKSACLDILMLRICTRYTPEQDTMTFSDGLTLNRTQMHNAGFGPLTDLVFAFAGQLLPLEMDDTETGLLSAICLICGGTAVAQCVNFFSNYLQIETQLRLIKFCDVLILSPRAERAITLKMEIPGPMPPLIREMLENPEAFEESSDSKDTGASAPLPPPAIQAIKRERDEESALEDEEDEDDECAEEGRDRAGDSEDEEWGLLQVDMGGARKSATGRAQ</sequence>
<evidence type="ECO:0000256" key="5">
    <source>
        <dbReference type="ARBA" id="ARBA00022833"/>
    </source>
</evidence>
<evidence type="ECO:0000256" key="10">
    <source>
        <dbReference type="ARBA" id="ARBA00023242"/>
    </source>
</evidence>
<evidence type="ECO:0000259" key="13">
    <source>
        <dbReference type="PROSITE" id="PS51030"/>
    </source>
</evidence>
<proteinExistence type="inferred from homology"/>
<keyword evidence="9 11" id="KW-0675">Receptor</keyword>
<dbReference type="PRINTS" id="PR00398">
    <property type="entry name" value="STRDHORMONER"/>
</dbReference>
<dbReference type="AlphaFoldDB" id="A0A8C1RYS6"/>
<dbReference type="Gene3D" id="1.10.565.10">
    <property type="entry name" value="Retinoid X Receptor"/>
    <property type="match status" value="1"/>
</dbReference>
<keyword evidence="10 11" id="KW-0539">Nucleus</keyword>